<reference evidence="9" key="1">
    <citation type="journal article" date="2020" name="Stud. Mycol.">
        <title>101 Dothideomycetes genomes: a test case for predicting lifestyles and emergence of pathogens.</title>
        <authorList>
            <person name="Haridas S."/>
            <person name="Albert R."/>
            <person name="Binder M."/>
            <person name="Bloem J."/>
            <person name="Labutti K."/>
            <person name="Salamov A."/>
            <person name="Andreopoulos B."/>
            <person name="Baker S."/>
            <person name="Barry K."/>
            <person name="Bills G."/>
            <person name="Bluhm B."/>
            <person name="Cannon C."/>
            <person name="Castanera R."/>
            <person name="Culley D."/>
            <person name="Daum C."/>
            <person name="Ezra D."/>
            <person name="Gonzalez J."/>
            <person name="Henrissat B."/>
            <person name="Kuo A."/>
            <person name="Liang C."/>
            <person name="Lipzen A."/>
            <person name="Lutzoni F."/>
            <person name="Magnuson J."/>
            <person name="Mondo S."/>
            <person name="Nolan M."/>
            <person name="Ohm R."/>
            <person name="Pangilinan J."/>
            <person name="Park H.-J."/>
            <person name="Ramirez L."/>
            <person name="Alfaro M."/>
            <person name="Sun H."/>
            <person name="Tritt A."/>
            <person name="Yoshinaga Y."/>
            <person name="Zwiers L.-H."/>
            <person name="Turgeon B."/>
            <person name="Goodwin S."/>
            <person name="Spatafora J."/>
            <person name="Crous P."/>
            <person name="Grigoriev I."/>
        </authorList>
    </citation>
    <scope>NUCLEOTIDE SEQUENCE</scope>
    <source>
        <strain evidence="9">Tuck. ex Michener</strain>
    </source>
</reference>
<evidence type="ECO:0000256" key="3">
    <source>
        <dbReference type="ARBA" id="ARBA00022824"/>
    </source>
</evidence>
<evidence type="ECO:0000313" key="9">
    <source>
        <dbReference type="EMBL" id="KAF2236747.1"/>
    </source>
</evidence>
<evidence type="ECO:0000256" key="1">
    <source>
        <dbReference type="ARBA" id="ARBA00004477"/>
    </source>
</evidence>
<evidence type="ECO:0008006" key="11">
    <source>
        <dbReference type="Google" id="ProtNLM"/>
    </source>
</evidence>
<feature type="region of interest" description="Disordered" evidence="7">
    <location>
        <begin position="302"/>
        <end position="469"/>
    </location>
</feature>
<dbReference type="GO" id="GO:0140042">
    <property type="term" value="P:lipid droplet formation"/>
    <property type="evidence" value="ECO:0007669"/>
    <property type="project" value="UniProtKB-ARBA"/>
</dbReference>
<evidence type="ECO:0000256" key="7">
    <source>
        <dbReference type="SAM" id="MobiDB-lite"/>
    </source>
</evidence>
<evidence type="ECO:0000313" key="10">
    <source>
        <dbReference type="Proteomes" id="UP000800092"/>
    </source>
</evidence>
<dbReference type="CDD" id="cd23995">
    <property type="entry name" value="Seipin_BSCL2_like"/>
    <property type="match status" value="1"/>
</dbReference>
<dbReference type="GO" id="GO:0006629">
    <property type="term" value="P:lipid metabolic process"/>
    <property type="evidence" value="ECO:0007669"/>
    <property type="project" value="UniProtKB-KW"/>
</dbReference>
<feature type="compositionally biased region" description="Polar residues" evidence="7">
    <location>
        <begin position="329"/>
        <end position="341"/>
    </location>
</feature>
<dbReference type="PANTHER" id="PTHR21212:SF0">
    <property type="entry name" value="SEIPIN"/>
    <property type="match status" value="1"/>
</dbReference>
<keyword evidence="4 8" id="KW-1133">Transmembrane helix</keyword>
<evidence type="ECO:0000256" key="2">
    <source>
        <dbReference type="ARBA" id="ARBA00022692"/>
    </source>
</evidence>
<protein>
    <recommendedName>
        <fullName evidence="11">Adipose-regulatory protein-domain-containing protein</fullName>
    </recommendedName>
</protein>
<feature type="transmembrane region" description="Helical" evidence="8">
    <location>
        <begin position="269"/>
        <end position="292"/>
    </location>
</feature>
<feature type="compositionally biased region" description="Basic and acidic residues" evidence="7">
    <location>
        <begin position="360"/>
        <end position="371"/>
    </location>
</feature>
<keyword evidence="2 8" id="KW-0812">Transmembrane</keyword>
<feature type="compositionally biased region" description="Acidic residues" evidence="7">
    <location>
        <begin position="429"/>
        <end position="446"/>
    </location>
</feature>
<dbReference type="PANTHER" id="PTHR21212">
    <property type="entry name" value="BERNARDINELLI-SEIP CONGENITAL LIPODYSTROPHY 2 HOMOLOG BSCL2 PROTEIN"/>
    <property type="match status" value="1"/>
</dbReference>
<keyword evidence="3" id="KW-0256">Endoplasmic reticulum</keyword>
<accession>A0A6A6HFC5</accession>
<evidence type="ECO:0000256" key="8">
    <source>
        <dbReference type="SAM" id="Phobius"/>
    </source>
</evidence>
<keyword evidence="5" id="KW-0443">Lipid metabolism</keyword>
<gene>
    <name evidence="9" type="ORF">EV356DRAFT_530654</name>
</gene>
<evidence type="ECO:0000256" key="6">
    <source>
        <dbReference type="ARBA" id="ARBA00023136"/>
    </source>
</evidence>
<dbReference type="AlphaFoldDB" id="A0A6A6HFC5"/>
<dbReference type="OrthoDB" id="3990054at2759"/>
<dbReference type="InterPro" id="IPR009617">
    <property type="entry name" value="Seipin"/>
</dbReference>
<comment type="subcellular location">
    <subcellularLocation>
        <location evidence="1">Endoplasmic reticulum membrane</location>
        <topology evidence="1">Multi-pass membrane protein</topology>
    </subcellularLocation>
</comment>
<proteinExistence type="predicted"/>
<dbReference type="GO" id="GO:0005789">
    <property type="term" value="C:endoplasmic reticulum membrane"/>
    <property type="evidence" value="ECO:0007669"/>
    <property type="project" value="UniProtKB-SubCell"/>
</dbReference>
<organism evidence="9 10">
    <name type="scientific">Viridothelium virens</name>
    <name type="common">Speckled blister lichen</name>
    <name type="synonym">Trypethelium virens</name>
    <dbReference type="NCBI Taxonomy" id="1048519"/>
    <lineage>
        <taxon>Eukaryota</taxon>
        <taxon>Fungi</taxon>
        <taxon>Dikarya</taxon>
        <taxon>Ascomycota</taxon>
        <taxon>Pezizomycotina</taxon>
        <taxon>Dothideomycetes</taxon>
        <taxon>Dothideomycetes incertae sedis</taxon>
        <taxon>Trypetheliales</taxon>
        <taxon>Trypetheliaceae</taxon>
        <taxon>Viridothelium</taxon>
    </lineage>
</organism>
<sequence length="487" mass="53686">MDEPEEDRRGILIIVKDALIAPFHILISKPAQRAYLSTALLLVASIILFVLSIIAYLLFYTAYIPRISFSRTLHLQFPVSSPDLEPPSHSTPHPWPYGVAQLQGEVVSQQPYDISIELWLPRSPGNLALGNFMLDLELLGATAASAPSPASQPLHPDAPLVGYRNESAVLARSSRPATLTYYSPVVEGVGVAAGLPLYAVGWKKEEEKLEVGMMEGVEFRRGWGNVPRGARVVVRMDERGGGRLQVYGCEVRFVARFGGLRWFMYQHRILSFLFFTAIFWVVSLMTTLLAYLTLSRIAFPTTAPTPLPTKRQRPTPTPIKPDSDHDSDTSNPSLSDTSRTFPTLRHQSPLHFSATTSARIKSEPHDRDHDSGIGSSLPEDPGVPSVPSGPSAPSSSAWAAQRYPTPEVDMEGEERESTRGLPPETPGDAADDEEDADADFVEDDLGEGEREHGEREAGSGADLREDVRERVRRRRRRLFARGGEGAE</sequence>
<dbReference type="Proteomes" id="UP000800092">
    <property type="component" value="Unassembled WGS sequence"/>
</dbReference>
<dbReference type="EMBL" id="ML991783">
    <property type="protein sequence ID" value="KAF2236747.1"/>
    <property type="molecule type" value="Genomic_DNA"/>
</dbReference>
<keyword evidence="10" id="KW-1185">Reference proteome</keyword>
<evidence type="ECO:0000256" key="5">
    <source>
        <dbReference type="ARBA" id="ARBA00023098"/>
    </source>
</evidence>
<dbReference type="Pfam" id="PF06775">
    <property type="entry name" value="Seipin"/>
    <property type="match status" value="1"/>
</dbReference>
<feature type="compositionally biased region" description="Basic and acidic residues" evidence="7">
    <location>
        <begin position="447"/>
        <end position="469"/>
    </location>
</feature>
<name>A0A6A6HFC5_VIRVR</name>
<keyword evidence="6 8" id="KW-0472">Membrane</keyword>
<feature type="transmembrane region" description="Helical" evidence="8">
    <location>
        <begin position="39"/>
        <end position="63"/>
    </location>
</feature>
<feature type="compositionally biased region" description="Low complexity" evidence="7">
    <location>
        <begin position="382"/>
        <end position="397"/>
    </location>
</feature>
<evidence type="ECO:0000256" key="4">
    <source>
        <dbReference type="ARBA" id="ARBA00022989"/>
    </source>
</evidence>